<protein>
    <submittedName>
        <fullName evidence="1">Uncharacterized protein</fullName>
    </submittedName>
</protein>
<evidence type="ECO:0000313" key="1">
    <source>
        <dbReference type="EMBL" id="KAI6085720.1"/>
    </source>
</evidence>
<reference evidence="1 2" key="1">
    <citation type="journal article" date="2022" name="New Phytol.">
        <title>Ecological generalism drives hyperdiversity of secondary metabolite gene clusters in xylarialean endophytes.</title>
        <authorList>
            <person name="Franco M.E.E."/>
            <person name="Wisecaver J.H."/>
            <person name="Arnold A.E."/>
            <person name="Ju Y.M."/>
            <person name="Slot J.C."/>
            <person name="Ahrendt S."/>
            <person name="Moore L.P."/>
            <person name="Eastman K.E."/>
            <person name="Scott K."/>
            <person name="Konkel Z."/>
            <person name="Mondo S.J."/>
            <person name="Kuo A."/>
            <person name="Hayes R.D."/>
            <person name="Haridas S."/>
            <person name="Andreopoulos B."/>
            <person name="Riley R."/>
            <person name="LaButti K."/>
            <person name="Pangilinan J."/>
            <person name="Lipzen A."/>
            <person name="Amirebrahimi M."/>
            <person name="Yan J."/>
            <person name="Adam C."/>
            <person name="Keymanesh K."/>
            <person name="Ng V."/>
            <person name="Louie K."/>
            <person name="Northen T."/>
            <person name="Drula E."/>
            <person name="Henrissat B."/>
            <person name="Hsieh H.M."/>
            <person name="Youens-Clark K."/>
            <person name="Lutzoni F."/>
            <person name="Miadlikowska J."/>
            <person name="Eastwood D.C."/>
            <person name="Hamelin R.C."/>
            <person name="Grigoriev I.V."/>
            <person name="U'Ren J.M."/>
        </authorList>
    </citation>
    <scope>NUCLEOTIDE SEQUENCE [LARGE SCALE GENOMIC DNA]</scope>
    <source>
        <strain evidence="1 2">ER1909</strain>
    </source>
</reference>
<dbReference type="Proteomes" id="UP001497680">
    <property type="component" value="Unassembled WGS sequence"/>
</dbReference>
<evidence type="ECO:0000313" key="2">
    <source>
        <dbReference type="Proteomes" id="UP001497680"/>
    </source>
</evidence>
<organism evidence="1 2">
    <name type="scientific">Hypoxylon rubiginosum</name>
    <dbReference type="NCBI Taxonomy" id="110542"/>
    <lineage>
        <taxon>Eukaryota</taxon>
        <taxon>Fungi</taxon>
        <taxon>Dikarya</taxon>
        <taxon>Ascomycota</taxon>
        <taxon>Pezizomycotina</taxon>
        <taxon>Sordariomycetes</taxon>
        <taxon>Xylariomycetidae</taxon>
        <taxon>Xylariales</taxon>
        <taxon>Hypoxylaceae</taxon>
        <taxon>Hypoxylon</taxon>
    </lineage>
</organism>
<name>A0ACC0D056_9PEZI</name>
<dbReference type="EMBL" id="MU394322">
    <property type="protein sequence ID" value="KAI6085720.1"/>
    <property type="molecule type" value="Genomic_DNA"/>
</dbReference>
<gene>
    <name evidence="1" type="ORF">F4821DRAFT_144634</name>
</gene>
<keyword evidence="2" id="KW-1185">Reference proteome</keyword>
<comment type="caution">
    <text evidence="1">The sequence shown here is derived from an EMBL/GenBank/DDBJ whole genome shotgun (WGS) entry which is preliminary data.</text>
</comment>
<accession>A0ACC0D056</accession>
<sequence length="725" mass="78134">MPSRHNNTILPLESFSMVAVPASTHNIAWSPDAELAIGCDDCVFIFLPDFTTDISSKTGGDISRQYSEAALRFPSVEHRHPDLNRPLFDATDEEFPAFEHVPGGGGSGVITSQGSSMNHGVALEWSPPGLGRMGRSALAVLTGAGVVTVYCEGASDGMTASSSRLRGRGARSLRPWMAAWGVGGGLLLPRAGGHDAEYSKEYVTAFAWARDTEGRGALMAYANDDGEVVVVSVQSKHDLNAKPGDCGMWRVEEVARFDAEGPHPRLDPTDPDYSPSGSSFSLSWSPWLKRGTSKTAIISYVAHNYVGFRQVTVTRSRNDMTTPNVKVGAVDSNGVCLYLAPDAFVVWEDLIWTIESSKVCRGMIATPAKAQAFQVSFDNNEPEMPSHSTDQCGTTYPRDNGTTQNPITGLIIHPPSLSQTTETPIYSLVRLSATHENDGWYQTNLPLPPNPEDGVVGPKWAEEINHIVEHQLPRALAHRLANDLGSVRSDAGSDDGDNGGDEDEDERSEFDPNDAMAGIDTEDQVHVNRVRIWGMTASPGGGVTAVFITQYGTMWPGRDTFAGHKCRVLFGRYDSNADENEDANTTLAMKKLSTEARAWEWMYGGGPPVAGVGAGISTPAQERNKQIALKDHFAMVSRSQVCSFCELPLEPVDKSSRCQRGHIFDTCATTGLPILAPGLSKMCSVCGSKCLKPADLIVMAPQLKEIIMGEISGEFCGGCGGKFIN</sequence>
<proteinExistence type="predicted"/>